<reference evidence="2" key="1">
    <citation type="submission" date="2021-03" db="EMBL/GenBank/DDBJ databases">
        <title>Draft genome sequence of rust myrtle Austropuccinia psidii MF-1, a brazilian biotype.</title>
        <authorList>
            <person name="Quecine M.C."/>
            <person name="Pachon D.M.R."/>
            <person name="Bonatelli M.L."/>
            <person name="Correr F.H."/>
            <person name="Franceschini L.M."/>
            <person name="Leite T.F."/>
            <person name="Margarido G.R.A."/>
            <person name="Almeida C.A."/>
            <person name="Ferrarezi J.A."/>
            <person name="Labate C.A."/>
        </authorList>
    </citation>
    <scope>NUCLEOTIDE SEQUENCE</scope>
    <source>
        <strain evidence="2">MF-1</strain>
    </source>
</reference>
<proteinExistence type="predicted"/>
<comment type="caution">
    <text evidence="2">The sequence shown here is derived from an EMBL/GenBank/DDBJ whole genome shotgun (WGS) entry which is preliminary data.</text>
</comment>
<name>A0A9Q3PXD8_9BASI</name>
<feature type="region of interest" description="Disordered" evidence="1">
    <location>
        <begin position="78"/>
        <end position="98"/>
    </location>
</feature>
<evidence type="ECO:0000256" key="1">
    <source>
        <dbReference type="SAM" id="MobiDB-lite"/>
    </source>
</evidence>
<dbReference type="AlphaFoldDB" id="A0A9Q3PXD8"/>
<evidence type="ECO:0000313" key="2">
    <source>
        <dbReference type="EMBL" id="MBW0577623.1"/>
    </source>
</evidence>
<organism evidence="2 3">
    <name type="scientific">Austropuccinia psidii MF-1</name>
    <dbReference type="NCBI Taxonomy" id="1389203"/>
    <lineage>
        <taxon>Eukaryota</taxon>
        <taxon>Fungi</taxon>
        <taxon>Dikarya</taxon>
        <taxon>Basidiomycota</taxon>
        <taxon>Pucciniomycotina</taxon>
        <taxon>Pucciniomycetes</taxon>
        <taxon>Pucciniales</taxon>
        <taxon>Sphaerophragmiaceae</taxon>
        <taxon>Austropuccinia</taxon>
    </lineage>
</organism>
<keyword evidence="3" id="KW-1185">Reference proteome</keyword>
<dbReference type="EMBL" id="AVOT02100998">
    <property type="protein sequence ID" value="MBW0577623.1"/>
    <property type="molecule type" value="Genomic_DNA"/>
</dbReference>
<gene>
    <name evidence="2" type="ORF">O181_117338</name>
</gene>
<dbReference type="Proteomes" id="UP000765509">
    <property type="component" value="Unassembled WGS sequence"/>
</dbReference>
<sequence length="118" mass="12579">MHLILMVIPDILARDVARWTNVGGPIYSSAEVPIAITNNEGVVKRIRQTANSSTNPNSEGSDELDGEEVELVIPMANQSSSISPSHPPAKGFPSNFIPSTPGNIQPVFSTVHSSIPHP</sequence>
<accession>A0A9Q3PXD8</accession>
<protein>
    <submittedName>
        <fullName evidence="2">Uncharacterized protein</fullName>
    </submittedName>
</protein>
<evidence type="ECO:0000313" key="3">
    <source>
        <dbReference type="Proteomes" id="UP000765509"/>
    </source>
</evidence>